<evidence type="ECO:0000313" key="3">
    <source>
        <dbReference type="Proteomes" id="UP001221898"/>
    </source>
</evidence>
<evidence type="ECO:0000256" key="1">
    <source>
        <dbReference type="SAM" id="MobiDB-lite"/>
    </source>
</evidence>
<feature type="compositionally biased region" description="Basic residues" evidence="1">
    <location>
        <begin position="1"/>
        <end position="13"/>
    </location>
</feature>
<comment type="caution">
    <text evidence="2">The sequence shown here is derived from an EMBL/GenBank/DDBJ whole genome shotgun (WGS) entry which is preliminary data.</text>
</comment>
<keyword evidence="3" id="KW-1185">Reference proteome</keyword>
<dbReference type="AlphaFoldDB" id="A0AAD7WER5"/>
<proteinExistence type="predicted"/>
<sequence length="91" mass="10184">MRQRQSLSKHNRSGHKEEGRTVIRTAPPWHPSHPRAYVQVRDLLCITQSKSQSRARPSTNPGGHSLSTGPAVYLYGFNINNQSTPNPLVIN</sequence>
<dbReference type="Proteomes" id="UP001221898">
    <property type="component" value="Unassembled WGS sequence"/>
</dbReference>
<gene>
    <name evidence="2" type="ORF">AAFF_G00047390</name>
</gene>
<evidence type="ECO:0000313" key="2">
    <source>
        <dbReference type="EMBL" id="KAJ8394332.1"/>
    </source>
</evidence>
<feature type="region of interest" description="Disordered" evidence="1">
    <location>
        <begin position="48"/>
        <end position="67"/>
    </location>
</feature>
<name>A0AAD7WER5_9TELE</name>
<feature type="region of interest" description="Disordered" evidence="1">
    <location>
        <begin position="1"/>
        <end position="34"/>
    </location>
</feature>
<dbReference type="EMBL" id="JAINUG010000127">
    <property type="protein sequence ID" value="KAJ8394332.1"/>
    <property type="molecule type" value="Genomic_DNA"/>
</dbReference>
<protein>
    <submittedName>
        <fullName evidence="2">Uncharacterized protein</fullName>
    </submittedName>
</protein>
<reference evidence="2" key="1">
    <citation type="journal article" date="2023" name="Science">
        <title>Genome structures resolve the early diversification of teleost fishes.</title>
        <authorList>
            <person name="Parey E."/>
            <person name="Louis A."/>
            <person name="Montfort J."/>
            <person name="Bouchez O."/>
            <person name="Roques C."/>
            <person name="Iampietro C."/>
            <person name="Lluch J."/>
            <person name="Castinel A."/>
            <person name="Donnadieu C."/>
            <person name="Desvignes T."/>
            <person name="Floi Bucao C."/>
            <person name="Jouanno E."/>
            <person name="Wen M."/>
            <person name="Mejri S."/>
            <person name="Dirks R."/>
            <person name="Jansen H."/>
            <person name="Henkel C."/>
            <person name="Chen W.J."/>
            <person name="Zahm M."/>
            <person name="Cabau C."/>
            <person name="Klopp C."/>
            <person name="Thompson A.W."/>
            <person name="Robinson-Rechavi M."/>
            <person name="Braasch I."/>
            <person name="Lecointre G."/>
            <person name="Bobe J."/>
            <person name="Postlethwait J.H."/>
            <person name="Berthelot C."/>
            <person name="Roest Crollius H."/>
            <person name="Guiguen Y."/>
        </authorList>
    </citation>
    <scope>NUCLEOTIDE SEQUENCE</scope>
    <source>
        <strain evidence="2">NC1722</strain>
    </source>
</reference>
<accession>A0AAD7WER5</accession>
<organism evidence="2 3">
    <name type="scientific">Aldrovandia affinis</name>
    <dbReference type="NCBI Taxonomy" id="143900"/>
    <lineage>
        <taxon>Eukaryota</taxon>
        <taxon>Metazoa</taxon>
        <taxon>Chordata</taxon>
        <taxon>Craniata</taxon>
        <taxon>Vertebrata</taxon>
        <taxon>Euteleostomi</taxon>
        <taxon>Actinopterygii</taxon>
        <taxon>Neopterygii</taxon>
        <taxon>Teleostei</taxon>
        <taxon>Notacanthiformes</taxon>
        <taxon>Halosauridae</taxon>
        <taxon>Aldrovandia</taxon>
    </lineage>
</organism>